<dbReference type="Proteomes" id="UP001210380">
    <property type="component" value="Unassembled WGS sequence"/>
</dbReference>
<organism evidence="1 2">
    <name type="scientific">Saccharopolyspora oryzae</name>
    <dbReference type="NCBI Taxonomy" id="2997343"/>
    <lineage>
        <taxon>Bacteria</taxon>
        <taxon>Bacillati</taxon>
        <taxon>Actinomycetota</taxon>
        <taxon>Actinomycetes</taxon>
        <taxon>Pseudonocardiales</taxon>
        <taxon>Pseudonocardiaceae</taxon>
        <taxon>Saccharopolyspora</taxon>
    </lineage>
</organism>
<evidence type="ECO:0000313" key="1">
    <source>
        <dbReference type="EMBL" id="MDA3628925.1"/>
    </source>
</evidence>
<protein>
    <submittedName>
        <fullName evidence="1">Uncharacterized protein</fullName>
    </submittedName>
</protein>
<evidence type="ECO:0000313" key="2">
    <source>
        <dbReference type="Proteomes" id="UP001210380"/>
    </source>
</evidence>
<dbReference type="EMBL" id="JAQGLA010000055">
    <property type="protein sequence ID" value="MDA3628925.1"/>
    <property type="molecule type" value="Genomic_DNA"/>
</dbReference>
<comment type="caution">
    <text evidence="1">The sequence shown here is derived from an EMBL/GenBank/DDBJ whole genome shotgun (WGS) entry which is preliminary data.</text>
</comment>
<keyword evidence="2" id="KW-1185">Reference proteome</keyword>
<sequence>MNQLDQQANSRQFPGFLAEWQKANGPEFTPLDYLGWGGGIEFVLAAQWLFCPSFIQHRGGVFFSKFPEGSSEPRRKNIDGWFSGREDRVDLVEFHANMTTLWDVFTNDDTAEYDEDLSQLARTIAECWKSLLEKQFPERDFTVEVHDDDKSYGPQITFYSKRVEKLAAVVHDLPPGQFAPISNEPATLHVDLPPSLLHAFTQLAPGAQVQQIDVRTGMAFDALVKAITPTAESLDQALLQSPTTVVLVTGFEQQWVKNRQATEQFIQGLPTALAAAGSEGKTMHIGLADLTSDTVNAVLALLRTSTTTESEPIPVFHYPPAV</sequence>
<gene>
    <name evidence="1" type="ORF">OU415_26060</name>
</gene>
<accession>A0ABT4V4N0</accession>
<proteinExistence type="predicted"/>
<name>A0ABT4V4N0_9PSEU</name>
<dbReference type="RefSeq" id="WP_270951859.1">
    <property type="nucleotide sequence ID" value="NZ_JAQGLA010000055.1"/>
</dbReference>
<reference evidence="1 2" key="1">
    <citation type="submission" date="2022-11" db="EMBL/GenBank/DDBJ databases">
        <title>Draft genome sequence of Saccharopolyspora sp. WRP15-2 isolated from rhizosphere soils of wild rice in Thailand.</title>
        <authorList>
            <person name="Duangmal K."/>
            <person name="Kammanee S."/>
            <person name="Muangham S."/>
        </authorList>
    </citation>
    <scope>NUCLEOTIDE SEQUENCE [LARGE SCALE GENOMIC DNA]</scope>
    <source>
        <strain evidence="1 2">WRP15-2</strain>
    </source>
</reference>